<evidence type="ECO:0000313" key="1">
    <source>
        <dbReference type="EMBL" id="KKK57253.1"/>
    </source>
</evidence>
<dbReference type="AlphaFoldDB" id="A0A0F8WKN8"/>
<comment type="caution">
    <text evidence="1">The sequence shown here is derived from an EMBL/GenBank/DDBJ whole genome shotgun (WGS) entry which is preliminary data.</text>
</comment>
<feature type="non-terminal residue" evidence="1">
    <location>
        <position position="1"/>
    </location>
</feature>
<proteinExistence type="predicted"/>
<accession>A0A0F8WKN8</accession>
<name>A0A0F8WKN8_9ZZZZ</name>
<protein>
    <submittedName>
        <fullName evidence="1">Uncharacterized protein</fullName>
    </submittedName>
</protein>
<organism evidence="1">
    <name type="scientific">marine sediment metagenome</name>
    <dbReference type="NCBI Taxonomy" id="412755"/>
    <lineage>
        <taxon>unclassified sequences</taxon>
        <taxon>metagenomes</taxon>
        <taxon>ecological metagenomes</taxon>
    </lineage>
</organism>
<dbReference type="EMBL" id="LAZR01064581">
    <property type="protein sequence ID" value="KKK57253.1"/>
    <property type="molecule type" value="Genomic_DNA"/>
</dbReference>
<reference evidence="1" key="1">
    <citation type="journal article" date="2015" name="Nature">
        <title>Complex archaea that bridge the gap between prokaryotes and eukaryotes.</title>
        <authorList>
            <person name="Spang A."/>
            <person name="Saw J.H."/>
            <person name="Jorgensen S.L."/>
            <person name="Zaremba-Niedzwiedzka K."/>
            <person name="Martijn J."/>
            <person name="Lind A.E."/>
            <person name="van Eijk R."/>
            <person name="Schleper C."/>
            <person name="Guy L."/>
            <person name="Ettema T.J."/>
        </authorList>
    </citation>
    <scope>NUCLEOTIDE SEQUENCE</scope>
</reference>
<gene>
    <name evidence="1" type="ORF">LCGC14_3056380</name>
</gene>
<sequence>TVQSGIAMAGAGLAAIGIGHKVEKISKK</sequence>